<dbReference type="Proteomes" id="UP000886787">
    <property type="component" value="Unassembled WGS sequence"/>
</dbReference>
<evidence type="ECO:0000313" key="1">
    <source>
        <dbReference type="EMBL" id="HIQ80045.1"/>
    </source>
</evidence>
<dbReference type="EMBL" id="DVFW01000014">
    <property type="protein sequence ID" value="HIQ80045.1"/>
    <property type="molecule type" value="Genomic_DNA"/>
</dbReference>
<dbReference type="Pfam" id="PF03237">
    <property type="entry name" value="Terminase_6N"/>
    <property type="match status" value="1"/>
</dbReference>
<reference evidence="1" key="2">
    <citation type="journal article" date="2021" name="PeerJ">
        <title>Extensive microbial diversity within the chicken gut microbiome revealed by metagenomics and culture.</title>
        <authorList>
            <person name="Gilroy R."/>
            <person name="Ravi A."/>
            <person name="Getino M."/>
            <person name="Pursley I."/>
            <person name="Horton D.L."/>
            <person name="Alikhan N.F."/>
            <person name="Baker D."/>
            <person name="Gharbi K."/>
            <person name="Hall N."/>
            <person name="Watson M."/>
            <person name="Adriaenssens E.M."/>
            <person name="Foster-Nyarko E."/>
            <person name="Jarju S."/>
            <person name="Secka A."/>
            <person name="Antonio M."/>
            <person name="Oren A."/>
            <person name="Chaudhuri R.R."/>
            <person name="La Ragione R."/>
            <person name="Hildebrand F."/>
            <person name="Pallen M.J."/>
        </authorList>
    </citation>
    <scope>NUCLEOTIDE SEQUENCE</scope>
    <source>
        <strain evidence="1">ChiSjej1B19-3389</strain>
    </source>
</reference>
<protein>
    <submittedName>
        <fullName evidence="1">Terminase-like family protein</fullName>
    </submittedName>
</protein>
<dbReference type="AlphaFoldDB" id="A0A9D1CV36"/>
<dbReference type="Gene3D" id="3.40.50.300">
    <property type="entry name" value="P-loop containing nucleotide triphosphate hydrolases"/>
    <property type="match status" value="1"/>
</dbReference>
<dbReference type="InterPro" id="IPR027417">
    <property type="entry name" value="P-loop_NTPase"/>
</dbReference>
<comment type="caution">
    <text evidence="1">The sequence shown here is derived from an EMBL/GenBank/DDBJ whole genome shotgun (WGS) entry which is preliminary data.</text>
</comment>
<dbReference type="Gene3D" id="3.30.420.280">
    <property type="match status" value="1"/>
</dbReference>
<name>A0A9D1CV36_9FIRM</name>
<accession>A0A9D1CV36</accession>
<reference evidence="1" key="1">
    <citation type="submission" date="2020-10" db="EMBL/GenBank/DDBJ databases">
        <authorList>
            <person name="Gilroy R."/>
        </authorList>
    </citation>
    <scope>NUCLEOTIDE SEQUENCE</scope>
    <source>
        <strain evidence="1">ChiSjej1B19-3389</strain>
    </source>
</reference>
<sequence>MNVVWEPQPKQYEMMCRGEDEGLYGGAAGGGKSDYLVIEALRQVHVPNYKALLLRKTYPQLIEIMEKCYNFYPRAFPGAKYNDAKHVWKFPSGAKIYFGHMSNYKAKYNYQGLQFDFIGIDELTHFTWDEYEYMLSRNRASGANTRSYMRATANPGGVGHGWVKSYFIDPAPPKTTYWQRMHIVGPNGKTTLYSSRVFVPSKVFDNPILLKNNPQYLSRLAGMEEKLRNALLYGDWNTFAGQVFTEWRDDPEHYDDGVFTHVIKPFKIPKHWTVYRGFDFGYSKPFSVGWYAADEEGRIFRIQELYGCTATPNEGVKWSADEIARKIREYEEADKNLKGRKIIGVADPSIFDKSRGTSIADLMAQNGVFWEPGDNTRIAGKMQYHHRFAFDAEGKSMFYVFNTCKSFIRTIPNLVYDEKKVEDIDTQQEDHIYDECRYVLMCNPISPRKNILTTPVTDDPLELLPKQDKYSGIYNL</sequence>
<organism evidence="1 2">
    <name type="scientific">Candidatus Scatavimonas merdigallinarum</name>
    <dbReference type="NCBI Taxonomy" id="2840914"/>
    <lineage>
        <taxon>Bacteria</taxon>
        <taxon>Bacillati</taxon>
        <taxon>Bacillota</taxon>
        <taxon>Clostridia</taxon>
        <taxon>Eubacteriales</taxon>
        <taxon>Oscillospiraceae</taxon>
        <taxon>Oscillospiraceae incertae sedis</taxon>
        <taxon>Candidatus Scatavimonas</taxon>
    </lineage>
</organism>
<gene>
    <name evidence="1" type="ORF">IAD32_02020</name>
</gene>
<proteinExistence type="predicted"/>
<evidence type="ECO:0000313" key="2">
    <source>
        <dbReference type="Proteomes" id="UP000886787"/>
    </source>
</evidence>